<feature type="non-terminal residue" evidence="1">
    <location>
        <position position="329"/>
    </location>
</feature>
<comment type="caution">
    <text evidence="1">The sequence shown here is derived from an EMBL/GenBank/DDBJ whole genome shotgun (WGS) entry which is preliminary data.</text>
</comment>
<proteinExistence type="predicted"/>
<dbReference type="Proteomes" id="UP000228751">
    <property type="component" value="Unassembled WGS sequence"/>
</dbReference>
<evidence type="ECO:0000313" key="1">
    <source>
        <dbReference type="EMBL" id="PHY94653.1"/>
    </source>
</evidence>
<gene>
    <name evidence="1" type="ORF">CSR02_05170</name>
</gene>
<evidence type="ECO:0000313" key="2">
    <source>
        <dbReference type="Proteomes" id="UP000228751"/>
    </source>
</evidence>
<dbReference type="OrthoDB" id="7444822at2"/>
<keyword evidence="2" id="KW-1185">Reference proteome</keyword>
<dbReference type="EMBL" id="PEBQ01000082">
    <property type="protein sequence ID" value="PHY94653.1"/>
    <property type="molecule type" value="Genomic_DNA"/>
</dbReference>
<sequence length="329" mass="38313">MVNEIINKIYETIENPEKWNTVLKEISEYCLGVSGGGASIIPLEDSLEKYRFGSNDDKNADNLYYNEWRGRAPLRNIINENKNSDLYYADDSFLTDEEIDFNPFYQDFLKNFGVRRLSNIVFKTGKGKIFVFSIQSPLGFNNLEREKIKLKMISIVSSIKLALDLSFGFELIKKTNNLFVDYLENQNYILFSLDKENKIIQKETNLDNYEKCGIIIRNNSIDFKSTENRKKFNSALELSKEQKMDKFLKLNNEFGDNIIIRITYFLKNESISSIIGNKIDKYVILTVESINKKTEYALRQFRLSPSQRGNLTEGLYIGLDYEKVCFAQK</sequence>
<name>A0A2G4RDJ6_9PROT</name>
<protein>
    <submittedName>
        <fullName evidence="1">Uncharacterized protein</fullName>
    </submittedName>
</protein>
<dbReference type="AlphaFoldDB" id="A0A2G4RDJ6"/>
<dbReference type="RefSeq" id="WP_099540810.1">
    <property type="nucleotide sequence ID" value="NZ_PEBQ01000082.1"/>
</dbReference>
<reference evidence="1 2" key="1">
    <citation type="submission" date="2017-10" db="EMBL/GenBank/DDBJ databases">
        <title>Genomic analysis of the genus Acetobacter.</title>
        <authorList>
            <person name="Kim K.H."/>
            <person name="Chun B.H."/>
            <person name="Son A.R."/>
            <person name="Jeon C.O."/>
        </authorList>
    </citation>
    <scope>NUCLEOTIDE SEQUENCE [LARGE SCALE GENOMIC DNA]</scope>
    <source>
        <strain evidence="1 2">LHT 2458</strain>
    </source>
</reference>
<organism evidence="1 2">
    <name type="scientific">Acetobacter pomorum</name>
    <dbReference type="NCBI Taxonomy" id="65959"/>
    <lineage>
        <taxon>Bacteria</taxon>
        <taxon>Pseudomonadati</taxon>
        <taxon>Pseudomonadota</taxon>
        <taxon>Alphaproteobacteria</taxon>
        <taxon>Acetobacterales</taxon>
        <taxon>Acetobacteraceae</taxon>
        <taxon>Acetobacter</taxon>
    </lineage>
</organism>
<accession>A0A2G4RDJ6</accession>